<dbReference type="EMBL" id="AM920436">
    <property type="protein sequence ID" value="CAP95371.1"/>
    <property type="molecule type" value="Genomic_DNA"/>
</dbReference>
<reference evidence="1 2" key="1">
    <citation type="journal article" date="2008" name="Nat. Biotechnol.">
        <title>Genome sequencing and analysis of the filamentous fungus Penicillium chrysogenum.</title>
        <authorList>
            <person name="van den Berg M.A."/>
            <person name="Albang R."/>
            <person name="Albermann K."/>
            <person name="Badger J.H."/>
            <person name="Daran J.-M."/>
            <person name="Driessen A.J.M."/>
            <person name="Garcia-Estrada C."/>
            <person name="Fedorova N.D."/>
            <person name="Harris D.M."/>
            <person name="Heijne W.H.M."/>
            <person name="Joardar V.S."/>
            <person name="Kiel J.A.K.W."/>
            <person name="Kovalchuk A."/>
            <person name="Martin J.F."/>
            <person name="Nierman W.C."/>
            <person name="Nijland J.G."/>
            <person name="Pronk J.T."/>
            <person name="Roubos J.A."/>
            <person name="van der Klei I.J."/>
            <person name="van Peij N.N.M.E."/>
            <person name="Veenhuis M."/>
            <person name="von Doehren H."/>
            <person name="Wagner C."/>
            <person name="Wortman J.R."/>
            <person name="Bovenberg R.A.L."/>
        </authorList>
    </citation>
    <scope>NUCLEOTIDE SEQUENCE [LARGE SCALE GENOMIC DNA]</scope>
    <source>
        <strain evidence="2">ATCC 28089 / DSM 1075 / NRRL 1951 / Wisconsin 54-1255</strain>
    </source>
</reference>
<gene>
    <name evidence="1" type="ORF">Pc21g04740</name>
    <name evidence="1" type="ORF">PCH_Pc21g04740</name>
</gene>
<dbReference type="STRING" id="500485.B6HMQ5"/>
<evidence type="ECO:0000313" key="1">
    <source>
        <dbReference type="EMBL" id="CAP95371.1"/>
    </source>
</evidence>
<dbReference type="OrthoDB" id="4240053at2759"/>
<dbReference type="Proteomes" id="UP000000724">
    <property type="component" value="Contig Pc00c21"/>
</dbReference>
<name>B6HMQ5_PENRW</name>
<organism evidence="1 2">
    <name type="scientific">Penicillium rubens (strain ATCC 28089 / DSM 1075 / NRRL 1951 / Wisconsin 54-1255)</name>
    <name type="common">Penicillium chrysogenum</name>
    <dbReference type="NCBI Taxonomy" id="500485"/>
    <lineage>
        <taxon>Eukaryota</taxon>
        <taxon>Fungi</taxon>
        <taxon>Dikarya</taxon>
        <taxon>Ascomycota</taxon>
        <taxon>Pezizomycotina</taxon>
        <taxon>Eurotiomycetes</taxon>
        <taxon>Eurotiomycetidae</taxon>
        <taxon>Eurotiales</taxon>
        <taxon>Aspergillaceae</taxon>
        <taxon>Penicillium</taxon>
        <taxon>Penicillium chrysogenum species complex</taxon>
    </lineage>
</organism>
<dbReference type="AlphaFoldDB" id="B6HMQ5"/>
<protein>
    <submittedName>
        <fullName evidence="1">Uncharacterized protein</fullName>
    </submittedName>
</protein>
<proteinExistence type="predicted"/>
<sequence length="140" mass="15742">MDRGAGSYVPKRESETLNIFAACDSEDPSVTGHGHVLLDDISFVGGELDNNIIICNGPRREWKWNLDETKCPQKKNLRTTESYLCKTSSKNWLKEHGVQLPQVNGDPRKVRSVSTEVSGWNMVLPGCDMLRAIRQDRSPI</sequence>
<evidence type="ECO:0000313" key="2">
    <source>
        <dbReference type="Proteomes" id="UP000000724"/>
    </source>
</evidence>
<dbReference type="VEuPathDB" id="FungiDB:PCH_Pc21g04740"/>
<accession>B6HMQ5</accession>
<keyword evidence="2" id="KW-1185">Reference proteome</keyword>
<dbReference type="HOGENOM" id="CLU_1835808_0_0_1"/>